<feature type="region of interest" description="Disordered" evidence="1">
    <location>
        <begin position="90"/>
        <end position="131"/>
    </location>
</feature>
<reference evidence="2" key="1">
    <citation type="submission" date="2022-11" db="EMBL/GenBank/DDBJ databases">
        <title>Chromosomal genome sequence assembly and mating type (MAT) locus characterization of the leprose asexual lichenized fungus Lepraria neglecta (Nyl.) Erichsen.</title>
        <authorList>
            <person name="Allen J.L."/>
            <person name="Pfeffer B."/>
        </authorList>
    </citation>
    <scope>NUCLEOTIDE SEQUENCE</scope>
    <source>
        <strain evidence="2">Allen 5258</strain>
    </source>
</reference>
<evidence type="ECO:0000313" key="3">
    <source>
        <dbReference type="Proteomes" id="UP001276659"/>
    </source>
</evidence>
<gene>
    <name evidence="2" type="ORF">OEA41_007806</name>
</gene>
<dbReference type="AlphaFoldDB" id="A0AAD9ZEK7"/>
<sequence length="399" mass="44706">MAEESQLLANEVTDQRVAIEINNQHVAIDNVLQESQRAVLDGQANIQKGIDMIHHGKDLLREARDLRDELDVQIDAVLQGRNSFFEFTEHGNHVDDHNQDELKHEESQSASQSSPQHEAQNNSSSSSSLSSFDVIHGTHVPRTFGFQNLTIDQAANAYHNGHVSSRSGHTVIEQDGTDHHDVAMTGQHHSLASPDRANVRQVGVTNRHDVMSIASMIDPSLESATSPETISHGQAEPVNPANMKRELPDAFNLVPAMNKKAKGDQDPENHDIYRLRNKENRGFDDIAKIMNEHRVAAGKSPNFTSNAIYSRYKRNAAQIAHQLGEMFRPCKMDIDSGTVVNLVSLATQFDKREDDLLVEAYLYVMNDTWRQVSQRLKELGGRYHEPNMCAHRCAQMGMK</sequence>
<name>A0AAD9ZEK7_9LECA</name>
<comment type="caution">
    <text evidence="2">The sequence shown here is derived from an EMBL/GenBank/DDBJ whole genome shotgun (WGS) entry which is preliminary data.</text>
</comment>
<accession>A0AAD9ZEK7</accession>
<organism evidence="2 3">
    <name type="scientific">Lepraria neglecta</name>
    <dbReference type="NCBI Taxonomy" id="209136"/>
    <lineage>
        <taxon>Eukaryota</taxon>
        <taxon>Fungi</taxon>
        <taxon>Dikarya</taxon>
        <taxon>Ascomycota</taxon>
        <taxon>Pezizomycotina</taxon>
        <taxon>Lecanoromycetes</taxon>
        <taxon>OSLEUM clade</taxon>
        <taxon>Lecanoromycetidae</taxon>
        <taxon>Lecanorales</taxon>
        <taxon>Lecanorineae</taxon>
        <taxon>Stereocaulaceae</taxon>
        <taxon>Lepraria</taxon>
    </lineage>
</organism>
<evidence type="ECO:0000313" key="2">
    <source>
        <dbReference type="EMBL" id="KAK3176483.1"/>
    </source>
</evidence>
<feature type="compositionally biased region" description="Low complexity" evidence="1">
    <location>
        <begin position="108"/>
        <end position="131"/>
    </location>
</feature>
<dbReference type="Proteomes" id="UP001276659">
    <property type="component" value="Unassembled WGS sequence"/>
</dbReference>
<protein>
    <submittedName>
        <fullName evidence="2">Uncharacterized protein</fullName>
    </submittedName>
</protein>
<evidence type="ECO:0000256" key="1">
    <source>
        <dbReference type="SAM" id="MobiDB-lite"/>
    </source>
</evidence>
<feature type="compositionally biased region" description="Basic and acidic residues" evidence="1">
    <location>
        <begin position="90"/>
        <end position="107"/>
    </location>
</feature>
<proteinExistence type="predicted"/>
<keyword evidence="3" id="KW-1185">Reference proteome</keyword>
<dbReference type="EMBL" id="JASNWA010000004">
    <property type="protein sequence ID" value="KAK3176483.1"/>
    <property type="molecule type" value="Genomic_DNA"/>
</dbReference>